<proteinExistence type="inferred from homology"/>
<dbReference type="EMBL" id="CP059399">
    <property type="protein sequence ID" value="QLY33148.1"/>
    <property type="molecule type" value="Genomic_DNA"/>
</dbReference>
<reference evidence="5 6" key="1">
    <citation type="submission" date="2020-07" db="EMBL/GenBank/DDBJ databases">
        <authorList>
            <person name="Zhuang K."/>
            <person name="Ran Y."/>
        </authorList>
    </citation>
    <scope>NUCLEOTIDE SEQUENCE [LARGE SCALE GENOMIC DNA]</scope>
    <source>
        <strain evidence="5 6">WCH-YHL-001</strain>
    </source>
</reference>
<dbReference type="PANTHER" id="PTHR43248">
    <property type="entry name" value="2-SUCCINYL-6-HYDROXY-2,4-CYCLOHEXADIENE-1-CARBOXYLATE SYNTHASE"/>
    <property type="match status" value="1"/>
</dbReference>
<gene>
    <name evidence="5" type="ORF">H0264_13740</name>
</gene>
<evidence type="ECO:0000259" key="4">
    <source>
        <dbReference type="Pfam" id="PF08386"/>
    </source>
</evidence>
<dbReference type="AlphaFoldDB" id="A0A7D6ZDT9"/>
<evidence type="ECO:0000313" key="6">
    <source>
        <dbReference type="Proteomes" id="UP000515512"/>
    </source>
</evidence>
<comment type="similarity">
    <text evidence="1">Belongs to the peptidase S33 family.</text>
</comment>
<dbReference type="Gene3D" id="3.40.50.1820">
    <property type="entry name" value="alpha/beta hydrolase"/>
    <property type="match status" value="1"/>
</dbReference>
<organism evidence="5 6">
    <name type="scientific">Nocardia huaxiensis</name>
    <dbReference type="NCBI Taxonomy" id="2755382"/>
    <lineage>
        <taxon>Bacteria</taxon>
        <taxon>Bacillati</taxon>
        <taxon>Actinomycetota</taxon>
        <taxon>Actinomycetes</taxon>
        <taxon>Mycobacteriales</taxon>
        <taxon>Nocardiaceae</taxon>
        <taxon>Nocardia</taxon>
    </lineage>
</organism>
<dbReference type="Pfam" id="PF00561">
    <property type="entry name" value="Abhydrolase_1"/>
    <property type="match status" value="1"/>
</dbReference>
<dbReference type="Pfam" id="PF08386">
    <property type="entry name" value="Abhydrolase_4"/>
    <property type="match status" value="1"/>
</dbReference>
<keyword evidence="6" id="KW-1185">Reference proteome</keyword>
<dbReference type="GO" id="GO:0016787">
    <property type="term" value="F:hydrolase activity"/>
    <property type="evidence" value="ECO:0007669"/>
    <property type="project" value="UniProtKB-KW"/>
</dbReference>
<sequence>MAGCGGQVFICARKALGVVAPRLVRNRFRLVWIVAFVVALGAGASARPVSADVAAAPDPFLDALAEAAETPVLQWDQCADGFQCATARVPLDYHAPRGDQIDLAVIKLPASDPAARIGTLFVNFGGPGASGVDRLRERAHWPWLFSEELRARFDLVSWDPRSVARSATARCFPNTEEQLAFLGAFPDMPGDPAGEAEFFSHNREFADRCAQLAGPILHHASTANTARDMDLLRRAVGDAQLTYHGISYGTQLGAIYANMFPGRVRAMVFDGSLDFEGSANGHGTQGATVPIDMRQDVATGIAQTFDAFLRLCTEAGPRCAFSSGDPALKWRVIAERARLAPILLDGQEWTYSAIVNAAADLSRSDTYPNLAALLQSLFDAGATLSGVVPIAAEAGYTGNRTEAYYTIQCSDSVVPTDLAVYSRAAESEDRRVPYFGRIGVFDMMACAFWQGRDADRYTGPWNRRTAAPILVLNSRFDPATPLAGAQAGAAQLAAAQVVVVEGAGHSSMYVPSTCAERVKRDYLFSGVLPAAGTGCGIDGNPFG</sequence>
<keyword evidence="2 5" id="KW-0378">Hydrolase</keyword>
<evidence type="ECO:0000256" key="2">
    <source>
        <dbReference type="ARBA" id="ARBA00022801"/>
    </source>
</evidence>
<name>A0A7D6ZDT9_9NOCA</name>
<dbReference type="InterPro" id="IPR013595">
    <property type="entry name" value="Pept_S33_TAP-like_C"/>
</dbReference>
<evidence type="ECO:0000256" key="1">
    <source>
        <dbReference type="ARBA" id="ARBA00010088"/>
    </source>
</evidence>
<dbReference type="KEGG" id="nhu:H0264_13740"/>
<evidence type="ECO:0000313" key="5">
    <source>
        <dbReference type="EMBL" id="QLY33148.1"/>
    </source>
</evidence>
<feature type="domain" description="Peptidase S33 tripeptidyl aminopeptidase-like C-terminal" evidence="4">
    <location>
        <begin position="433"/>
        <end position="535"/>
    </location>
</feature>
<evidence type="ECO:0000259" key="3">
    <source>
        <dbReference type="Pfam" id="PF00561"/>
    </source>
</evidence>
<feature type="domain" description="AB hydrolase-1" evidence="3">
    <location>
        <begin position="150"/>
        <end position="290"/>
    </location>
</feature>
<dbReference type="PANTHER" id="PTHR43248:SF25">
    <property type="entry name" value="AB HYDROLASE-1 DOMAIN-CONTAINING PROTEIN-RELATED"/>
    <property type="match status" value="1"/>
</dbReference>
<dbReference type="Proteomes" id="UP000515512">
    <property type="component" value="Chromosome"/>
</dbReference>
<dbReference type="SUPFAM" id="SSF53474">
    <property type="entry name" value="alpha/beta-Hydrolases"/>
    <property type="match status" value="1"/>
</dbReference>
<accession>A0A7D6ZDT9</accession>
<dbReference type="InterPro" id="IPR000073">
    <property type="entry name" value="AB_hydrolase_1"/>
</dbReference>
<protein>
    <submittedName>
        <fullName evidence="5">Alpha/beta fold hydrolase</fullName>
    </submittedName>
</protein>
<dbReference type="InterPro" id="IPR051601">
    <property type="entry name" value="Serine_prot/Carboxylest_S33"/>
</dbReference>
<dbReference type="InterPro" id="IPR029058">
    <property type="entry name" value="AB_hydrolase_fold"/>
</dbReference>